<feature type="binding site" evidence="6">
    <location>
        <position position="261"/>
    </location>
    <ligand>
        <name>Zn(2+)</name>
        <dbReference type="ChEBI" id="CHEBI:29105"/>
    </ligand>
</feature>
<feature type="binding site" evidence="6">
    <location>
        <position position="219"/>
    </location>
    <ligand>
        <name>Zn(2+)</name>
        <dbReference type="ChEBI" id="CHEBI:29105"/>
    </ligand>
</feature>
<keyword evidence="5 6" id="KW-0413">Isomerase</keyword>
<dbReference type="STRING" id="545696.HOLDEFILI_04151"/>
<dbReference type="HAMAP" id="MF_00687">
    <property type="entry name" value="KduI"/>
    <property type="match status" value="1"/>
</dbReference>
<comment type="pathway">
    <text evidence="6">Glycan metabolism; pectin degradation; 2-dehydro-3-deoxy-D-gluconate from pectin: step 4/5.</text>
</comment>
<dbReference type="GO" id="GO:0045490">
    <property type="term" value="P:pectin catabolic process"/>
    <property type="evidence" value="ECO:0007669"/>
    <property type="project" value="UniProtKB-UniRule"/>
</dbReference>
<reference evidence="7 8" key="2">
    <citation type="submission" date="2009-02" db="EMBL/GenBank/DDBJ databases">
        <title>Draft genome sequence of Holdemania filiformis DSM 12042.</title>
        <authorList>
            <person name="Sudarsanam P."/>
            <person name="Ley R."/>
            <person name="Guruge J."/>
            <person name="Turnbaugh P.J."/>
            <person name="Mahowald M."/>
            <person name="Liep D."/>
            <person name="Gordon J."/>
        </authorList>
    </citation>
    <scope>NUCLEOTIDE SEQUENCE [LARGE SCALE GENOMIC DNA]</scope>
    <source>
        <strain evidence="7 8">DSM 12042</strain>
    </source>
</reference>
<dbReference type="Pfam" id="PF04962">
    <property type="entry name" value="KduI"/>
    <property type="match status" value="1"/>
</dbReference>
<dbReference type="InterPro" id="IPR011051">
    <property type="entry name" value="RmlC_Cupin_sf"/>
</dbReference>
<evidence type="ECO:0000313" key="7">
    <source>
        <dbReference type="EMBL" id="EEF65722.1"/>
    </source>
</evidence>
<reference evidence="7 8" key="1">
    <citation type="submission" date="2008-12" db="EMBL/GenBank/DDBJ databases">
        <authorList>
            <person name="Fulton L."/>
            <person name="Clifton S."/>
            <person name="Fulton B."/>
            <person name="Xu J."/>
            <person name="Minx P."/>
            <person name="Pepin K.H."/>
            <person name="Johnson M."/>
            <person name="Bhonagiri V."/>
            <person name="Nash W.E."/>
            <person name="Mardis E.R."/>
            <person name="Wilson R.K."/>
        </authorList>
    </citation>
    <scope>NUCLEOTIDE SEQUENCE [LARGE SCALE GENOMIC DNA]</scope>
    <source>
        <strain evidence="7 8">DSM 12042</strain>
    </source>
</reference>
<comment type="cofactor">
    <cofactor evidence="6">
        <name>Zn(2+)</name>
        <dbReference type="ChEBI" id="CHEBI:29105"/>
    </cofactor>
    <text evidence="6">Binds 1 zinc ion per subunit.</text>
</comment>
<evidence type="ECO:0000256" key="2">
    <source>
        <dbReference type="ARBA" id="ARBA00008086"/>
    </source>
</evidence>
<sequence>MRYDRDRKKKEDAIMDIRYSVNQRDFKRYTTDEIRDEFLITDLFKADEVTAVYSHVDRMVTLGCMPVNETVSIDKGIDCWKNFGTHYFLERREIGIFNIGEPGVITADGVEYKMGHEDCLYITMGTKEVTFASNDAAHPAKFYMVSAPAHKPCKTTFISIQDANKRPMGDLKTSNARTINQFIHPDVLETCQLSMGLTRLEEGSVWNTMPAHTHERRMEVYFYFDIPEDNVVFHMMGEGKETRHIVMQNEEAVISPSWSIHSGCGTSNYTFIWAMGGENKAFDDMDNIPTTELR</sequence>
<dbReference type="GO" id="GO:0019698">
    <property type="term" value="P:D-galacturonate catabolic process"/>
    <property type="evidence" value="ECO:0007669"/>
    <property type="project" value="TreeGrafter"/>
</dbReference>
<dbReference type="Gene3D" id="2.60.120.10">
    <property type="entry name" value="Jelly Rolls"/>
    <property type="match status" value="1"/>
</dbReference>
<accession>B9YE77</accession>
<keyword evidence="4 6" id="KW-0862">Zinc</keyword>
<dbReference type="EC" id="5.3.1.17" evidence="6"/>
<keyword evidence="3 6" id="KW-0479">Metal-binding</keyword>
<protein>
    <recommendedName>
        <fullName evidence="6">4-deoxy-L-threo-5-hexosulose-uronate ketol-isomerase</fullName>
        <ecNumber evidence="6">5.3.1.17</ecNumber>
    </recommendedName>
    <alternativeName>
        <fullName evidence="6">5-keto-4-deoxyuronate isomerase</fullName>
    </alternativeName>
    <alternativeName>
        <fullName evidence="6">DKI isomerase</fullName>
    </alternativeName>
</protein>
<dbReference type="Proteomes" id="UP000005950">
    <property type="component" value="Unassembled WGS sequence"/>
</dbReference>
<comment type="function">
    <text evidence="6">Catalyzes the isomerization of 5-dehydro-4-deoxy-D-glucuronate to 3-deoxy-D-glycero-2,5-hexodiulosonate.</text>
</comment>
<dbReference type="HOGENOM" id="CLU_062609_0_0_9"/>
<evidence type="ECO:0000256" key="5">
    <source>
        <dbReference type="ARBA" id="ARBA00023235"/>
    </source>
</evidence>
<dbReference type="UniPathway" id="UPA00545">
    <property type="reaction ID" value="UER00826"/>
</dbReference>
<evidence type="ECO:0000256" key="4">
    <source>
        <dbReference type="ARBA" id="ARBA00022833"/>
    </source>
</evidence>
<evidence type="ECO:0000256" key="3">
    <source>
        <dbReference type="ARBA" id="ARBA00022723"/>
    </source>
</evidence>
<feature type="binding site" evidence="6">
    <location>
        <position position="212"/>
    </location>
    <ligand>
        <name>Zn(2+)</name>
        <dbReference type="ChEBI" id="CHEBI:29105"/>
    </ligand>
</feature>
<dbReference type="NCBIfam" id="NF002091">
    <property type="entry name" value="PRK00924.1"/>
    <property type="match status" value="1"/>
</dbReference>
<dbReference type="GO" id="GO:0042840">
    <property type="term" value="P:D-glucuronate catabolic process"/>
    <property type="evidence" value="ECO:0007669"/>
    <property type="project" value="TreeGrafter"/>
</dbReference>
<dbReference type="Gene3D" id="2.60.120.520">
    <property type="entry name" value="pectin degrading enzyme 5-keto 4- deoxyuronate isomerase, domain 1"/>
    <property type="match status" value="1"/>
</dbReference>
<comment type="caution">
    <text evidence="7">The sequence shown here is derived from an EMBL/GenBank/DDBJ whole genome shotgun (WGS) entry which is preliminary data.</text>
</comment>
<dbReference type="CDD" id="cd20491">
    <property type="entry name" value="cupin_KduI_C"/>
    <property type="match status" value="1"/>
</dbReference>
<dbReference type="AlphaFoldDB" id="B9YE77"/>
<evidence type="ECO:0000313" key="8">
    <source>
        <dbReference type="Proteomes" id="UP000005950"/>
    </source>
</evidence>
<dbReference type="PIRSF" id="PIRSF006625">
    <property type="entry name" value="KduI"/>
    <property type="match status" value="1"/>
</dbReference>
<dbReference type="InterPro" id="IPR007045">
    <property type="entry name" value="KduI"/>
</dbReference>
<comment type="catalytic activity">
    <reaction evidence="1 6">
        <text>5-dehydro-4-deoxy-D-glucuronate = 3-deoxy-D-glycero-2,5-hexodiulosonate</text>
        <dbReference type="Rhea" id="RHEA:23896"/>
        <dbReference type="ChEBI" id="CHEBI:17117"/>
        <dbReference type="ChEBI" id="CHEBI:29071"/>
        <dbReference type="EC" id="5.3.1.17"/>
    </reaction>
</comment>
<name>B9YE77_9FIRM</name>
<feature type="binding site" evidence="6">
    <location>
        <position position="214"/>
    </location>
    <ligand>
        <name>Zn(2+)</name>
        <dbReference type="ChEBI" id="CHEBI:29105"/>
    </ligand>
</feature>
<dbReference type="eggNOG" id="COG3717">
    <property type="taxonomic scope" value="Bacteria"/>
</dbReference>
<dbReference type="InterPro" id="IPR021120">
    <property type="entry name" value="KduI/IolB_isomerase"/>
</dbReference>
<proteinExistence type="inferred from homology"/>
<dbReference type="PANTHER" id="PTHR38461:SF1">
    <property type="entry name" value="4-DEOXY-L-THREO-5-HEXOSULOSE-URONATE KETOL-ISOMERASE"/>
    <property type="match status" value="1"/>
</dbReference>
<organism evidence="7 8">
    <name type="scientific">Holdemania filiformis DSM 12042</name>
    <dbReference type="NCBI Taxonomy" id="545696"/>
    <lineage>
        <taxon>Bacteria</taxon>
        <taxon>Bacillati</taxon>
        <taxon>Bacillota</taxon>
        <taxon>Erysipelotrichia</taxon>
        <taxon>Erysipelotrichales</taxon>
        <taxon>Erysipelotrichaceae</taxon>
        <taxon>Holdemania</taxon>
    </lineage>
</organism>
<evidence type="ECO:0000256" key="1">
    <source>
        <dbReference type="ARBA" id="ARBA00000552"/>
    </source>
</evidence>
<dbReference type="PANTHER" id="PTHR38461">
    <property type="entry name" value="4-DEOXY-L-THREO-5-HEXOSULOSE-URONATE KETOL-ISOMERASE"/>
    <property type="match status" value="1"/>
</dbReference>
<dbReference type="GO" id="GO:0008270">
    <property type="term" value="F:zinc ion binding"/>
    <property type="evidence" value="ECO:0007669"/>
    <property type="project" value="UniProtKB-UniRule"/>
</dbReference>
<dbReference type="SUPFAM" id="SSF51182">
    <property type="entry name" value="RmlC-like cupins"/>
    <property type="match status" value="1"/>
</dbReference>
<comment type="similarity">
    <text evidence="2 6">Belongs to the KduI family.</text>
</comment>
<dbReference type="CDD" id="cd20294">
    <property type="entry name" value="cupin_KduI_N"/>
    <property type="match status" value="1"/>
</dbReference>
<gene>
    <name evidence="6" type="primary">kduI</name>
    <name evidence="7" type="ORF">HOLDEFILI_04151</name>
</gene>
<dbReference type="GO" id="GO:0008697">
    <property type="term" value="F:4-deoxy-L-threo-5-hexosulose-uronate ketol-isomerase activity"/>
    <property type="evidence" value="ECO:0007669"/>
    <property type="project" value="UniProtKB-UniRule"/>
</dbReference>
<evidence type="ECO:0000256" key="6">
    <source>
        <dbReference type="HAMAP-Rule" id="MF_00687"/>
    </source>
</evidence>
<dbReference type="InterPro" id="IPR014710">
    <property type="entry name" value="RmlC-like_jellyroll"/>
</dbReference>
<dbReference type="EMBL" id="ACCF01000261">
    <property type="protein sequence ID" value="EEF65722.1"/>
    <property type="molecule type" value="Genomic_DNA"/>
</dbReference>
<dbReference type="InterPro" id="IPR027449">
    <property type="entry name" value="KduI_N"/>
</dbReference>